<gene>
    <name evidence="1" type="ORF">F2Q68_00033942</name>
</gene>
<dbReference type="Proteomes" id="UP000712281">
    <property type="component" value="Unassembled WGS sequence"/>
</dbReference>
<accession>A0A8S9H6Q8</accession>
<dbReference type="EMBL" id="QGKW02001988">
    <property type="protein sequence ID" value="KAF2552710.1"/>
    <property type="molecule type" value="Genomic_DNA"/>
</dbReference>
<name>A0A8S9H6Q8_BRACR</name>
<proteinExistence type="predicted"/>
<evidence type="ECO:0000313" key="1">
    <source>
        <dbReference type="EMBL" id="KAF2552710.1"/>
    </source>
</evidence>
<comment type="caution">
    <text evidence="1">The sequence shown here is derived from an EMBL/GenBank/DDBJ whole genome shotgun (WGS) entry which is preliminary data.</text>
</comment>
<evidence type="ECO:0000313" key="2">
    <source>
        <dbReference type="Proteomes" id="UP000712281"/>
    </source>
</evidence>
<dbReference type="AlphaFoldDB" id="A0A8S9H6Q8"/>
<sequence>MAYHSRSRIVPISLLAAEEARLSACQGDLAAVDGSFDLILADLKSECFLPTCSEDPEGQDPAVGENGGGAAPSMDEAMGEGEYLLLPCMAMFMFWDWPLVALNPCRFAAFYERMISLRLCEHVLGSRIFDIIPRDVKDQCAGVRARPSTIILVSMYEGHLREMALSV</sequence>
<reference evidence="1" key="1">
    <citation type="submission" date="2019-12" db="EMBL/GenBank/DDBJ databases">
        <title>Genome sequencing and annotation of Brassica cretica.</title>
        <authorList>
            <person name="Studholme D.J."/>
            <person name="Sarris P.F."/>
        </authorList>
    </citation>
    <scope>NUCLEOTIDE SEQUENCE</scope>
    <source>
        <strain evidence="1">PFS-001/15</strain>
        <tissue evidence="1">Leaf</tissue>
    </source>
</reference>
<protein>
    <submittedName>
        <fullName evidence="1">Uncharacterized protein</fullName>
    </submittedName>
</protein>
<organism evidence="1 2">
    <name type="scientific">Brassica cretica</name>
    <name type="common">Mustard</name>
    <dbReference type="NCBI Taxonomy" id="69181"/>
    <lineage>
        <taxon>Eukaryota</taxon>
        <taxon>Viridiplantae</taxon>
        <taxon>Streptophyta</taxon>
        <taxon>Embryophyta</taxon>
        <taxon>Tracheophyta</taxon>
        <taxon>Spermatophyta</taxon>
        <taxon>Magnoliopsida</taxon>
        <taxon>eudicotyledons</taxon>
        <taxon>Gunneridae</taxon>
        <taxon>Pentapetalae</taxon>
        <taxon>rosids</taxon>
        <taxon>malvids</taxon>
        <taxon>Brassicales</taxon>
        <taxon>Brassicaceae</taxon>
        <taxon>Brassiceae</taxon>
        <taxon>Brassica</taxon>
    </lineage>
</organism>